<evidence type="ECO:0000256" key="5">
    <source>
        <dbReference type="SAM" id="SignalP"/>
    </source>
</evidence>
<protein>
    <submittedName>
        <fullName evidence="7">27kDa outer membrane protein</fullName>
    </submittedName>
</protein>
<dbReference type="SUPFAM" id="SSF52833">
    <property type="entry name" value="Thioredoxin-like"/>
    <property type="match status" value="1"/>
</dbReference>
<dbReference type="AlphaFoldDB" id="A3V148"/>
<evidence type="ECO:0000259" key="6">
    <source>
        <dbReference type="PROSITE" id="PS51352"/>
    </source>
</evidence>
<dbReference type="PANTHER" id="PTHR13887:SF14">
    <property type="entry name" value="DISULFIDE BOND FORMATION PROTEIN D"/>
    <property type="match status" value="1"/>
</dbReference>
<feature type="signal peptide" evidence="5">
    <location>
        <begin position="1"/>
        <end position="21"/>
    </location>
</feature>
<dbReference type="InterPro" id="IPR001853">
    <property type="entry name" value="DSBA-like_thioredoxin_dom"/>
</dbReference>
<keyword evidence="3" id="KW-1015">Disulfide bond</keyword>
<keyword evidence="8" id="KW-1185">Reference proteome</keyword>
<dbReference type="RefSeq" id="WP_007205793.1">
    <property type="nucleotide sequence ID" value="NZ_CH672414.1"/>
</dbReference>
<feature type="domain" description="Thioredoxin" evidence="6">
    <location>
        <begin position="52"/>
        <end position="239"/>
    </location>
</feature>
<evidence type="ECO:0000256" key="3">
    <source>
        <dbReference type="ARBA" id="ARBA00023157"/>
    </source>
</evidence>
<evidence type="ECO:0000256" key="2">
    <source>
        <dbReference type="ARBA" id="ARBA00023002"/>
    </source>
</evidence>
<comment type="caution">
    <text evidence="7">The sequence shown here is derived from an EMBL/GenBank/DDBJ whole genome shotgun (WGS) entry which is preliminary data.</text>
</comment>
<dbReference type="CDD" id="cd03023">
    <property type="entry name" value="DsbA_Com1_like"/>
    <property type="match status" value="1"/>
</dbReference>
<keyword evidence="1 5" id="KW-0732">Signal</keyword>
<dbReference type="GO" id="GO:0016491">
    <property type="term" value="F:oxidoreductase activity"/>
    <property type="evidence" value="ECO:0007669"/>
    <property type="project" value="UniProtKB-KW"/>
</dbReference>
<organism evidence="7 8">
    <name type="scientific">Yoonia vestfoldensis SKA53</name>
    <dbReference type="NCBI Taxonomy" id="314232"/>
    <lineage>
        <taxon>Bacteria</taxon>
        <taxon>Pseudomonadati</taxon>
        <taxon>Pseudomonadota</taxon>
        <taxon>Alphaproteobacteria</taxon>
        <taxon>Rhodobacterales</taxon>
        <taxon>Paracoccaceae</taxon>
        <taxon>Yoonia</taxon>
    </lineage>
</organism>
<reference evidence="7 8" key="1">
    <citation type="submission" date="2006-01" db="EMBL/GenBank/DDBJ databases">
        <authorList>
            <person name="Hagstrom A."/>
            <person name="Ferriera S."/>
            <person name="Johnson J."/>
            <person name="Kravitz S."/>
            <person name="Halpern A."/>
            <person name="Remington K."/>
            <person name="Beeson K."/>
            <person name="Tran B."/>
            <person name="Rogers Y.-H."/>
            <person name="Friedman R."/>
            <person name="Venter J.C."/>
        </authorList>
    </citation>
    <scope>NUCLEOTIDE SEQUENCE [LARGE SCALE GENOMIC DNA]</scope>
    <source>
        <strain evidence="7 8">SKA53</strain>
    </source>
</reference>
<evidence type="ECO:0000313" key="8">
    <source>
        <dbReference type="Proteomes" id="UP000004507"/>
    </source>
</evidence>
<feature type="chain" id="PRO_5002661575" evidence="5">
    <location>
        <begin position="22"/>
        <end position="241"/>
    </location>
</feature>
<proteinExistence type="predicted"/>
<name>A3V148_9RHOB</name>
<evidence type="ECO:0000256" key="1">
    <source>
        <dbReference type="ARBA" id="ARBA00022729"/>
    </source>
</evidence>
<dbReference type="Proteomes" id="UP000004507">
    <property type="component" value="Unassembled WGS sequence"/>
</dbReference>
<dbReference type="EMBL" id="AAMS01000001">
    <property type="protein sequence ID" value="EAQ07891.1"/>
    <property type="molecule type" value="Genomic_DNA"/>
</dbReference>
<dbReference type="eggNOG" id="COG1651">
    <property type="taxonomic scope" value="Bacteria"/>
</dbReference>
<dbReference type="PROSITE" id="PS51352">
    <property type="entry name" value="THIOREDOXIN_2"/>
    <property type="match status" value="1"/>
</dbReference>
<dbReference type="Pfam" id="PF01323">
    <property type="entry name" value="DSBA"/>
    <property type="match status" value="1"/>
</dbReference>
<accession>A3V148</accession>
<evidence type="ECO:0000256" key="4">
    <source>
        <dbReference type="ARBA" id="ARBA00023284"/>
    </source>
</evidence>
<sequence>MTMTRFFSIAAICAFPLSIGAQTMTEDQVRDLVLDTIRANPQIVVEALQILELEQQNAEAAAAQVALADQRALLENDPNAPVIGNPQGDVTVVEFFDYNCPYCRNAKLELDGLLSADSNVRVVLREWPVLGEGSVFAARAALASRVQGKYAEFHDALMMMQGRAEEQSVIRVAQSVGLDVDQLRRDMEAPAVTEHLKMSDGLGRALGFSGTPSFVIGENLAPGMIRVDQMQRLVSAARAAD</sequence>
<dbReference type="InterPro" id="IPR013766">
    <property type="entry name" value="Thioredoxin_domain"/>
</dbReference>
<dbReference type="STRING" id="314232.SKA53_09214"/>
<dbReference type="PANTHER" id="PTHR13887">
    <property type="entry name" value="GLUTATHIONE S-TRANSFERASE KAPPA"/>
    <property type="match status" value="1"/>
</dbReference>
<gene>
    <name evidence="7" type="ORF">SKA53_09214</name>
</gene>
<evidence type="ECO:0000313" key="7">
    <source>
        <dbReference type="EMBL" id="EAQ07891.1"/>
    </source>
</evidence>
<keyword evidence="2" id="KW-0560">Oxidoreductase</keyword>
<dbReference type="InterPro" id="IPR036249">
    <property type="entry name" value="Thioredoxin-like_sf"/>
</dbReference>
<dbReference type="HOGENOM" id="CLU_000288_47_4_5"/>
<keyword evidence="4" id="KW-0676">Redox-active center</keyword>
<dbReference type="Gene3D" id="3.40.30.10">
    <property type="entry name" value="Glutaredoxin"/>
    <property type="match status" value="1"/>
</dbReference>